<proteinExistence type="predicted"/>
<organism evidence="1">
    <name type="scientific">Siphoviridae sp. ctr2f5</name>
    <dbReference type="NCBI Taxonomy" id="2825684"/>
    <lineage>
        <taxon>Viruses</taxon>
        <taxon>Duplodnaviria</taxon>
        <taxon>Heunggongvirae</taxon>
        <taxon>Uroviricota</taxon>
        <taxon>Caudoviricetes</taxon>
    </lineage>
</organism>
<accession>A0A8S5QDN5</accession>
<evidence type="ECO:0000313" key="1">
    <source>
        <dbReference type="EMBL" id="DAE17367.1"/>
    </source>
</evidence>
<name>A0A8S5QDN5_9CAUD</name>
<dbReference type="EMBL" id="BK015639">
    <property type="protein sequence ID" value="DAE17367.1"/>
    <property type="molecule type" value="Genomic_DNA"/>
</dbReference>
<reference evidence="1" key="1">
    <citation type="journal article" date="2021" name="Proc. Natl. Acad. Sci. U.S.A.">
        <title>A Catalog of Tens of Thousands of Viruses from Human Metagenomes Reveals Hidden Associations with Chronic Diseases.</title>
        <authorList>
            <person name="Tisza M.J."/>
            <person name="Buck C.B."/>
        </authorList>
    </citation>
    <scope>NUCLEOTIDE SEQUENCE</scope>
    <source>
        <strain evidence="1">Ctr2f5</strain>
    </source>
</reference>
<sequence>MTPLHFCWCINLFSSYRGVDFRFISYLKNVLYNLIFLI</sequence>
<protein>
    <submittedName>
        <fullName evidence="1">Uncharacterized protein</fullName>
    </submittedName>
</protein>